<accession>B6YXP8</accession>
<gene>
    <name evidence="1" type="ordered locus">TON_1371</name>
</gene>
<keyword evidence="2" id="KW-1185">Reference proteome</keyword>
<proteinExistence type="predicted"/>
<evidence type="ECO:0000313" key="2">
    <source>
        <dbReference type="Proteomes" id="UP000002727"/>
    </source>
</evidence>
<dbReference type="HOGENOM" id="CLU_3371435_0_0_2"/>
<dbReference type="KEGG" id="ton:TON_1371"/>
<protein>
    <submittedName>
        <fullName evidence="1">Uncharacterized protein</fullName>
    </submittedName>
</protein>
<dbReference type="EMBL" id="CP000855">
    <property type="protein sequence ID" value="ACJ16861.1"/>
    <property type="molecule type" value="Genomic_DNA"/>
</dbReference>
<evidence type="ECO:0000313" key="1">
    <source>
        <dbReference type="EMBL" id="ACJ16861.1"/>
    </source>
</evidence>
<dbReference type="AlphaFoldDB" id="B6YXP8"/>
<organism evidence="1 2">
    <name type="scientific">Thermococcus onnurineus (strain NA1)</name>
    <dbReference type="NCBI Taxonomy" id="523850"/>
    <lineage>
        <taxon>Archaea</taxon>
        <taxon>Methanobacteriati</taxon>
        <taxon>Methanobacteriota</taxon>
        <taxon>Thermococci</taxon>
        <taxon>Thermococcales</taxon>
        <taxon>Thermococcaceae</taxon>
        <taxon>Thermococcus</taxon>
    </lineage>
</organism>
<reference evidence="1 2" key="1">
    <citation type="journal article" date="2008" name="J. Bacteriol.">
        <title>The complete genome sequence of Thermococcus onnurineus NA1 reveals a mixed heterotrophic and carboxydotrophic metabolism.</title>
        <authorList>
            <person name="Lee H.S."/>
            <person name="Kang S.G."/>
            <person name="Bae S.S."/>
            <person name="Lim J.K."/>
            <person name="Cho Y."/>
            <person name="Kim Y.J."/>
            <person name="Jeon J.H."/>
            <person name="Cha S.S."/>
            <person name="Kwon K.K."/>
            <person name="Kim H.T."/>
            <person name="Park C.J."/>
            <person name="Lee H.W."/>
            <person name="Kim S.I."/>
            <person name="Chun J."/>
            <person name="Colwell R.R."/>
            <person name="Kim S.J."/>
            <person name="Lee J.H."/>
        </authorList>
    </citation>
    <scope>NUCLEOTIDE SEQUENCE [LARGE SCALE GENOMIC DNA]</scope>
    <source>
        <strain evidence="1 2">NA1</strain>
    </source>
</reference>
<sequence>MKLFTRKVFSCGALPHYGGLRVQEAFGKSFTKSS</sequence>
<dbReference type="Proteomes" id="UP000002727">
    <property type="component" value="Chromosome"/>
</dbReference>
<name>B6YXP8_THEON</name>